<keyword evidence="2" id="KW-1185">Reference proteome</keyword>
<sequence length="292" mass="32248">MGIRANYVVIEDGDTYLAWSRWGGDHVVADLRAGPRAATDAIRPPHPPVVPAPDTAEALLWRGPVRVEELMTDVYCEGAALIDHDRRVLLAFQWVEDYAAFIDGLAALTEAWPGWRVRWAFDGVLDLAAYLGRDRERLRENRLPDASVFAGRPAPFHGPGRCVPDASDTYYEGVLSVRHPDGSLELYLATERPSVVAFTTAAAITALEPGFRTLTRQVFPRWGLHLEPESRTAGLWSIDLFEGALIDPEPNWPGWTWDVWGGDIRRQLDACGGALRVPPLPAALRDLPAVGV</sequence>
<accession>A0ABV5MFM8</accession>
<organism evidence="1 2">
    <name type="scientific">Dactylosporangium vinaceum</name>
    <dbReference type="NCBI Taxonomy" id="53362"/>
    <lineage>
        <taxon>Bacteria</taxon>
        <taxon>Bacillati</taxon>
        <taxon>Actinomycetota</taxon>
        <taxon>Actinomycetes</taxon>
        <taxon>Micromonosporales</taxon>
        <taxon>Micromonosporaceae</taxon>
        <taxon>Dactylosporangium</taxon>
    </lineage>
</organism>
<evidence type="ECO:0000313" key="2">
    <source>
        <dbReference type="Proteomes" id="UP001589608"/>
    </source>
</evidence>
<name>A0ABV5MFM8_9ACTN</name>
<gene>
    <name evidence="1" type="ORF">ACFFTR_31705</name>
</gene>
<proteinExistence type="predicted"/>
<reference evidence="1 2" key="1">
    <citation type="submission" date="2024-09" db="EMBL/GenBank/DDBJ databases">
        <authorList>
            <person name="Sun Q."/>
            <person name="Mori K."/>
        </authorList>
    </citation>
    <scope>NUCLEOTIDE SEQUENCE [LARGE SCALE GENOMIC DNA]</scope>
    <source>
        <strain evidence="1 2">JCM 3307</strain>
    </source>
</reference>
<evidence type="ECO:0000313" key="1">
    <source>
        <dbReference type="EMBL" id="MFB9447680.1"/>
    </source>
</evidence>
<dbReference type="RefSeq" id="WP_223102592.1">
    <property type="nucleotide sequence ID" value="NZ_CP061913.1"/>
</dbReference>
<dbReference type="Proteomes" id="UP001589608">
    <property type="component" value="Unassembled WGS sequence"/>
</dbReference>
<dbReference type="EMBL" id="JBHMCA010000054">
    <property type="protein sequence ID" value="MFB9447680.1"/>
    <property type="molecule type" value="Genomic_DNA"/>
</dbReference>
<protein>
    <submittedName>
        <fullName evidence="1">Uncharacterized protein</fullName>
    </submittedName>
</protein>
<comment type="caution">
    <text evidence="1">The sequence shown here is derived from an EMBL/GenBank/DDBJ whole genome shotgun (WGS) entry which is preliminary data.</text>
</comment>